<evidence type="ECO:0000256" key="2">
    <source>
        <dbReference type="ARBA" id="ARBA00010544"/>
    </source>
</evidence>
<evidence type="ECO:0000256" key="1">
    <source>
        <dbReference type="ARBA" id="ARBA00004141"/>
    </source>
</evidence>
<dbReference type="PANTHER" id="PTHR30070:SF1">
    <property type="entry name" value="CYTOCHROME C BIOGENESIS B-RELATED"/>
    <property type="match status" value="1"/>
</dbReference>
<feature type="transmembrane region" description="Helical" evidence="8">
    <location>
        <begin position="57"/>
        <end position="75"/>
    </location>
</feature>
<dbReference type="Proteomes" id="UP000296733">
    <property type="component" value="Chromosome"/>
</dbReference>
<dbReference type="EMBL" id="CP031311">
    <property type="protein sequence ID" value="QCC46455.1"/>
    <property type="molecule type" value="Genomic_DNA"/>
</dbReference>
<dbReference type="GeneID" id="39856717"/>
<sequence length="224" mass="23554">MSAFLRAVYRVFRKDLRIERRTKQVTTTVAVFALLVVLVFAFSFVQTLQRSALLGRGALWVAFVFAGTFGVTKTVELEDRNGALDGMLVAPVDRSAIYLGKVLSAAVFVFAVSVVTLGATTVFLGYAPSVSTAVSVVAVLSVAALGFSAIGVVVSILTFRSGLDELALPVLLVPLVVPLLLAGVELTAALESGAPLGGWLRLLGLYTGIVLLAGVATFEYVVET</sequence>
<evidence type="ECO:0000313" key="11">
    <source>
        <dbReference type="Proteomes" id="UP000236740"/>
    </source>
</evidence>
<keyword evidence="7 8" id="KW-0472">Membrane</keyword>
<dbReference type="RefSeq" id="WP_103990947.1">
    <property type="nucleotide sequence ID" value="NZ_CP031311.1"/>
</dbReference>
<keyword evidence="11" id="KW-1185">Reference proteome</keyword>
<reference evidence="9 12" key="2">
    <citation type="journal article" date="2019" name="Nat. Commun.">
        <title>A new type of DNA phosphorothioation-based antiviral system in archaea.</title>
        <authorList>
            <person name="Xiong L."/>
            <person name="Liu S."/>
            <person name="Chen S."/>
            <person name="Xiao Y."/>
            <person name="Zhu B."/>
            <person name="Gao Y."/>
            <person name="Zhang Y."/>
            <person name="Chen B."/>
            <person name="Luo J."/>
            <person name="Deng Z."/>
            <person name="Chen X."/>
            <person name="Wang L."/>
            <person name="Chen S."/>
        </authorList>
    </citation>
    <scope>NUCLEOTIDE SEQUENCE [LARGE SCALE GENOMIC DNA]</scope>
    <source>
        <strain evidence="9 12">CGMCC 1.10331</strain>
    </source>
</reference>
<name>A0A1H5WGL7_9EURY</name>
<dbReference type="Pfam" id="PF03379">
    <property type="entry name" value="CcmB"/>
    <property type="match status" value="1"/>
</dbReference>
<accession>A0A1H5WGL7</accession>
<dbReference type="GO" id="GO:0015232">
    <property type="term" value="F:heme transmembrane transporter activity"/>
    <property type="evidence" value="ECO:0007669"/>
    <property type="project" value="InterPro"/>
</dbReference>
<dbReference type="GO" id="GO:0017004">
    <property type="term" value="P:cytochrome complex assembly"/>
    <property type="evidence" value="ECO:0007669"/>
    <property type="project" value="UniProtKB-KW"/>
</dbReference>
<dbReference type="AlphaFoldDB" id="A0A1H5WGL7"/>
<evidence type="ECO:0000256" key="4">
    <source>
        <dbReference type="ARBA" id="ARBA00022692"/>
    </source>
</evidence>
<feature type="transmembrane region" description="Helical" evidence="8">
    <location>
        <begin position="133"/>
        <end position="159"/>
    </location>
</feature>
<keyword evidence="3" id="KW-0813">Transport</keyword>
<dbReference type="OrthoDB" id="51643at2157"/>
<reference evidence="10 11" key="1">
    <citation type="submission" date="2016-10" db="EMBL/GenBank/DDBJ databases">
        <authorList>
            <person name="de Groot N.N."/>
        </authorList>
    </citation>
    <scope>NUCLEOTIDE SEQUENCE [LARGE SCALE GENOMIC DNA]</scope>
    <source>
        <strain evidence="10 11">CGMCC 1.10331</strain>
    </source>
</reference>
<dbReference type="PANTHER" id="PTHR30070">
    <property type="entry name" value="HEME EXPORTER PROTEIN B"/>
    <property type="match status" value="1"/>
</dbReference>
<evidence type="ECO:0000313" key="9">
    <source>
        <dbReference type="EMBL" id="QCC46455.1"/>
    </source>
</evidence>
<evidence type="ECO:0000256" key="8">
    <source>
        <dbReference type="SAM" id="Phobius"/>
    </source>
</evidence>
<protein>
    <submittedName>
        <fullName evidence="9">Cytochrome C biogenesis protein</fullName>
    </submittedName>
    <submittedName>
        <fullName evidence="10">Heme exporter protein B</fullName>
    </submittedName>
</protein>
<evidence type="ECO:0000256" key="7">
    <source>
        <dbReference type="ARBA" id="ARBA00023136"/>
    </source>
</evidence>
<dbReference type="GO" id="GO:0005886">
    <property type="term" value="C:plasma membrane"/>
    <property type="evidence" value="ECO:0007669"/>
    <property type="project" value="TreeGrafter"/>
</dbReference>
<feature type="transmembrane region" description="Helical" evidence="8">
    <location>
        <begin position="96"/>
        <end position="127"/>
    </location>
</feature>
<proteinExistence type="inferred from homology"/>
<dbReference type="GO" id="GO:1903607">
    <property type="term" value="P:cytochrome c biosynthetic process"/>
    <property type="evidence" value="ECO:0007669"/>
    <property type="project" value="TreeGrafter"/>
</dbReference>
<gene>
    <name evidence="9" type="ORF">DV707_01485</name>
    <name evidence="10" type="ORF">SAMN04488133_1262</name>
</gene>
<evidence type="ECO:0000313" key="12">
    <source>
        <dbReference type="Proteomes" id="UP000296733"/>
    </source>
</evidence>
<dbReference type="PRINTS" id="PR01414">
    <property type="entry name" value="CCMBBIOGNSIS"/>
</dbReference>
<evidence type="ECO:0000256" key="6">
    <source>
        <dbReference type="ARBA" id="ARBA00022989"/>
    </source>
</evidence>
<evidence type="ECO:0000313" key="10">
    <source>
        <dbReference type="EMBL" id="SEF98351.1"/>
    </source>
</evidence>
<keyword evidence="6 8" id="KW-1133">Transmembrane helix</keyword>
<dbReference type="InterPro" id="IPR003544">
    <property type="entry name" value="Cyt_c_biogenesis_CcmB"/>
</dbReference>
<dbReference type="Proteomes" id="UP000236740">
    <property type="component" value="Unassembled WGS sequence"/>
</dbReference>
<comment type="subcellular location">
    <subcellularLocation>
        <location evidence="1">Membrane</location>
        <topology evidence="1">Multi-pass membrane protein</topology>
    </subcellularLocation>
</comment>
<evidence type="ECO:0000256" key="3">
    <source>
        <dbReference type="ARBA" id="ARBA00022448"/>
    </source>
</evidence>
<feature type="transmembrane region" description="Helical" evidence="8">
    <location>
        <begin position="166"/>
        <end position="190"/>
    </location>
</feature>
<evidence type="ECO:0000256" key="5">
    <source>
        <dbReference type="ARBA" id="ARBA00022748"/>
    </source>
</evidence>
<keyword evidence="5" id="KW-0201">Cytochrome c-type biogenesis</keyword>
<keyword evidence="4 8" id="KW-0812">Transmembrane</keyword>
<comment type="similarity">
    <text evidence="2">Belongs to the CcmB/CycW/HelB family.</text>
</comment>
<feature type="transmembrane region" description="Helical" evidence="8">
    <location>
        <begin position="25"/>
        <end position="45"/>
    </location>
</feature>
<dbReference type="KEGG" id="hlm:DV707_01485"/>
<feature type="transmembrane region" description="Helical" evidence="8">
    <location>
        <begin position="202"/>
        <end position="222"/>
    </location>
</feature>
<dbReference type="EMBL" id="FNVN01000001">
    <property type="protein sequence ID" value="SEF98351.1"/>
    <property type="molecule type" value="Genomic_DNA"/>
</dbReference>
<organism evidence="10 11">
    <name type="scientific">Halobellus limi</name>
    <dbReference type="NCBI Taxonomy" id="699433"/>
    <lineage>
        <taxon>Archaea</taxon>
        <taxon>Methanobacteriati</taxon>
        <taxon>Methanobacteriota</taxon>
        <taxon>Stenosarchaea group</taxon>
        <taxon>Halobacteria</taxon>
        <taxon>Halobacteriales</taxon>
        <taxon>Haloferacaceae</taxon>
        <taxon>Halobellus</taxon>
    </lineage>
</organism>